<evidence type="ECO:0000256" key="1">
    <source>
        <dbReference type="SAM" id="MobiDB-lite"/>
    </source>
</evidence>
<reference evidence="3" key="2">
    <citation type="submission" date="2015-01" db="EMBL/GenBank/DDBJ databases">
        <title>Evolutionary Origins and Diversification of the Mycorrhizal Mutualists.</title>
        <authorList>
            <consortium name="DOE Joint Genome Institute"/>
            <consortium name="Mycorrhizal Genomics Consortium"/>
            <person name="Kohler A."/>
            <person name="Kuo A."/>
            <person name="Nagy L.G."/>
            <person name="Floudas D."/>
            <person name="Copeland A."/>
            <person name="Barry K.W."/>
            <person name="Cichocki N."/>
            <person name="Veneault-Fourrey C."/>
            <person name="LaButti K."/>
            <person name="Lindquist E.A."/>
            <person name="Lipzen A."/>
            <person name="Lundell T."/>
            <person name="Morin E."/>
            <person name="Murat C."/>
            <person name="Riley R."/>
            <person name="Ohm R."/>
            <person name="Sun H."/>
            <person name="Tunlid A."/>
            <person name="Henrissat B."/>
            <person name="Grigoriev I.V."/>
            <person name="Hibbett D.S."/>
            <person name="Martin F."/>
        </authorList>
    </citation>
    <scope>NUCLEOTIDE SEQUENCE [LARGE SCALE GENOMIC DNA]</scope>
    <source>
        <strain evidence="3">F 1598</strain>
    </source>
</reference>
<feature type="compositionally biased region" description="Low complexity" evidence="1">
    <location>
        <begin position="607"/>
        <end position="616"/>
    </location>
</feature>
<dbReference type="HOGENOM" id="CLU_490106_0_0_1"/>
<keyword evidence="3" id="KW-1185">Reference proteome</keyword>
<sequence length="616" mass="69577">MPRTNAVPRHDWLCGLLTVAIPAFFQRNTTTMATTPAASTPVRTNEKVCKALSSREHVDVHEVLSDKEAEEFSLSKLRLKRRLHDRWKCKAKEHTYCYVDARLNLHIQLSDPNIDRWVDIIHDGYATLLHAPKFLLPSISSLDDSTLDTSSINSKNSITYQRPFHFQFQPDLSDLRSWRNNLSSKSSSMSSSSSSSVIPSPGYIAGSAAIWVGTKIISLVITVDSRRRIWRATRLTKRMKKVPGPDLQAWLVDHRQSVNQLVDDLLELSSDDYKAGIQRASIKHGSRFHASLIEVEYHHVREYSSIYWLLSSKASPFAFFSNEKGETMAKGLGVSFRELLLQEPIDTKDFEGALPELVGCACDELLFGFSSASRTLTFKVIFNLLHVPQGQTELERLGQPGGCMHELANRMINGHFSDNEEQLRAVQFFCRYADKLPTFREYIFTATDHLLSGFQSTVKDGPNPFPDSAKTAWTCSTLGTVTHYPWGIPKLLDLDICNIIARTLLVHRKAGCPDPWVDYNLVWVLHNVFDRGGDEGKTSVRKVFSTDVHSTLKNLMRPEVPWAFEDTGNHVRKWITNMGGGTNEVSEKSQVENTPSKQIESKKEGEQGQVKQKIKV</sequence>
<evidence type="ECO:0000313" key="3">
    <source>
        <dbReference type="Proteomes" id="UP000054166"/>
    </source>
</evidence>
<feature type="region of interest" description="Disordered" evidence="1">
    <location>
        <begin position="578"/>
        <end position="616"/>
    </location>
</feature>
<gene>
    <name evidence="2" type="ORF">PILCRDRAFT_813733</name>
</gene>
<reference evidence="2 3" key="1">
    <citation type="submission" date="2014-04" db="EMBL/GenBank/DDBJ databases">
        <authorList>
            <consortium name="DOE Joint Genome Institute"/>
            <person name="Kuo A."/>
            <person name="Tarkka M."/>
            <person name="Buscot F."/>
            <person name="Kohler A."/>
            <person name="Nagy L.G."/>
            <person name="Floudas D."/>
            <person name="Copeland A."/>
            <person name="Barry K.W."/>
            <person name="Cichocki N."/>
            <person name="Veneault-Fourrey C."/>
            <person name="LaButti K."/>
            <person name="Lindquist E.A."/>
            <person name="Lipzen A."/>
            <person name="Lundell T."/>
            <person name="Morin E."/>
            <person name="Murat C."/>
            <person name="Sun H."/>
            <person name="Tunlid A."/>
            <person name="Henrissat B."/>
            <person name="Grigoriev I.V."/>
            <person name="Hibbett D.S."/>
            <person name="Martin F."/>
            <person name="Nordberg H.P."/>
            <person name="Cantor M.N."/>
            <person name="Hua S.X."/>
        </authorList>
    </citation>
    <scope>NUCLEOTIDE SEQUENCE [LARGE SCALE GENOMIC DNA]</scope>
    <source>
        <strain evidence="2 3">F 1598</strain>
    </source>
</reference>
<protein>
    <submittedName>
        <fullName evidence="2">Uncharacterized protein</fullName>
    </submittedName>
</protein>
<name>A0A0C3GDP3_PILCF</name>
<proteinExistence type="predicted"/>
<accession>A0A0C3GDP3</accession>
<evidence type="ECO:0000313" key="2">
    <source>
        <dbReference type="EMBL" id="KIM88756.1"/>
    </source>
</evidence>
<dbReference type="AlphaFoldDB" id="A0A0C3GDP3"/>
<organism evidence="2 3">
    <name type="scientific">Piloderma croceum (strain F 1598)</name>
    <dbReference type="NCBI Taxonomy" id="765440"/>
    <lineage>
        <taxon>Eukaryota</taxon>
        <taxon>Fungi</taxon>
        <taxon>Dikarya</taxon>
        <taxon>Basidiomycota</taxon>
        <taxon>Agaricomycotina</taxon>
        <taxon>Agaricomycetes</taxon>
        <taxon>Agaricomycetidae</taxon>
        <taxon>Atheliales</taxon>
        <taxon>Atheliaceae</taxon>
        <taxon>Piloderma</taxon>
    </lineage>
</organism>
<dbReference type="EMBL" id="KN832976">
    <property type="protein sequence ID" value="KIM88756.1"/>
    <property type="molecule type" value="Genomic_DNA"/>
</dbReference>
<dbReference type="Proteomes" id="UP000054166">
    <property type="component" value="Unassembled WGS sequence"/>
</dbReference>
<dbReference type="InParanoid" id="A0A0C3GDP3"/>